<dbReference type="InterPro" id="IPR036259">
    <property type="entry name" value="MFS_trans_sf"/>
</dbReference>
<dbReference type="PANTHER" id="PTHR24064">
    <property type="entry name" value="SOLUTE CARRIER FAMILY 22 MEMBER"/>
    <property type="match status" value="1"/>
</dbReference>
<evidence type="ECO:0000256" key="1">
    <source>
        <dbReference type="ARBA" id="ARBA00004141"/>
    </source>
</evidence>
<feature type="transmembrane region" description="Helical" evidence="5">
    <location>
        <begin position="118"/>
        <end position="136"/>
    </location>
</feature>
<evidence type="ECO:0000313" key="6">
    <source>
        <dbReference type="EMBL" id="KAJ8314449.1"/>
    </source>
</evidence>
<comment type="subcellular location">
    <subcellularLocation>
        <location evidence="1">Membrane</location>
        <topology evidence="1">Multi-pass membrane protein</topology>
    </subcellularLocation>
</comment>
<sequence length="492" mass="54832">MHFEDILRSLGEFGFYQKRLYLLLCIPAISTGCYMMMLVFVMEPPDHRTIPDSDNSLHKYNQCYMYRYNNISSVYDGGNRTLVKCIEWVYDKSVFKETFTSKNNLVCDDKLKTSHAQMVFYFGVLVGDLSFGILSDTIGRKKTFTITVFIVLASALGVAWAPEFYSFCVLEFIVGAAHHGAFMICCVLGIEMVGPSKRAWAGILIHAFFTTGLVYLSGIAYFFRNWQYVQLAVAAPFIPESPRWLISQRKYDEAEKIIQKAAKTNKVNIPKKTVDSETIITRTEGRVWQIVISMVYYGVTMHTGDLGGDFYLNFFILAVIEYPGRVLTIALLDRLGRKKLHCLCMLTGGFACLGTIFSVTFGGDGKFGAAAAFGTVYIYSLELFPTVVRNGGMGLSSCIARLGGMAAPYVAKSGDLVGGDFGQALPLVIFGGCSVSAGLLSMLLPETLNQKLPDTIEDAQVFGKYVIHVIIYQNYHFPNKRRNKEENGALCY</sequence>
<evidence type="ECO:0000256" key="2">
    <source>
        <dbReference type="ARBA" id="ARBA00022692"/>
    </source>
</evidence>
<feature type="transmembrane region" description="Helical" evidence="5">
    <location>
        <begin position="310"/>
        <end position="331"/>
    </location>
</feature>
<evidence type="ECO:0000256" key="5">
    <source>
        <dbReference type="SAM" id="Phobius"/>
    </source>
</evidence>
<proteinExistence type="predicted"/>
<feature type="transmembrane region" description="Helical" evidence="5">
    <location>
        <begin position="172"/>
        <end position="193"/>
    </location>
</feature>
<keyword evidence="2 5" id="KW-0812">Transmembrane</keyword>
<feature type="transmembrane region" description="Helical" evidence="5">
    <location>
        <begin position="200"/>
        <end position="223"/>
    </location>
</feature>
<dbReference type="InterPro" id="IPR005828">
    <property type="entry name" value="MFS_sugar_transport-like"/>
</dbReference>
<evidence type="ECO:0008006" key="8">
    <source>
        <dbReference type="Google" id="ProtNLM"/>
    </source>
</evidence>
<feature type="transmembrane region" description="Helical" evidence="5">
    <location>
        <begin position="143"/>
        <end position="160"/>
    </location>
</feature>
<evidence type="ECO:0000256" key="4">
    <source>
        <dbReference type="ARBA" id="ARBA00023136"/>
    </source>
</evidence>
<feature type="transmembrane region" description="Helical" evidence="5">
    <location>
        <begin position="343"/>
        <end position="361"/>
    </location>
</feature>
<feature type="transmembrane region" description="Helical" evidence="5">
    <location>
        <begin position="20"/>
        <end position="42"/>
    </location>
</feature>
<evidence type="ECO:0000313" key="7">
    <source>
        <dbReference type="Proteomes" id="UP001217089"/>
    </source>
</evidence>
<comment type="caution">
    <text evidence="6">The sequence shown here is derived from an EMBL/GenBank/DDBJ whole genome shotgun (WGS) entry which is preliminary data.</text>
</comment>
<dbReference type="Proteomes" id="UP001217089">
    <property type="component" value="Unassembled WGS sequence"/>
</dbReference>
<dbReference type="Gene3D" id="1.20.1250.20">
    <property type="entry name" value="MFS general substrate transporter like domains"/>
    <property type="match status" value="1"/>
</dbReference>
<accession>A0ABQ9FAS7</accession>
<feature type="transmembrane region" description="Helical" evidence="5">
    <location>
        <begin position="423"/>
        <end position="444"/>
    </location>
</feature>
<name>A0ABQ9FAS7_TEGGR</name>
<keyword evidence="3 5" id="KW-1133">Transmembrane helix</keyword>
<dbReference type="EMBL" id="JARBDR010000337">
    <property type="protein sequence ID" value="KAJ8314449.1"/>
    <property type="molecule type" value="Genomic_DNA"/>
</dbReference>
<protein>
    <recommendedName>
        <fullName evidence="8">Organic cation transporter protein</fullName>
    </recommendedName>
</protein>
<dbReference type="SUPFAM" id="SSF103473">
    <property type="entry name" value="MFS general substrate transporter"/>
    <property type="match status" value="1"/>
</dbReference>
<organism evidence="6 7">
    <name type="scientific">Tegillarca granosa</name>
    <name type="common">Malaysian cockle</name>
    <name type="synonym">Anadara granosa</name>
    <dbReference type="NCBI Taxonomy" id="220873"/>
    <lineage>
        <taxon>Eukaryota</taxon>
        <taxon>Metazoa</taxon>
        <taxon>Spiralia</taxon>
        <taxon>Lophotrochozoa</taxon>
        <taxon>Mollusca</taxon>
        <taxon>Bivalvia</taxon>
        <taxon>Autobranchia</taxon>
        <taxon>Pteriomorphia</taxon>
        <taxon>Arcoida</taxon>
        <taxon>Arcoidea</taxon>
        <taxon>Arcidae</taxon>
        <taxon>Tegillarca</taxon>
    </lineage>
</organism>
<dbReference type="Pfam" id="PF00083">
    <property type="entry name" value="Sugar_tr"/>
    <property type="match status" value="1"/>
</dbReference>
<dbReference type="CDD" id="cd17317">
    <property type="entry name" value="MFS_SLC22"/>
    <property type="match status" value="1"/>
</dbReference>
<gene>
    <name evidence="6" type="ORF">KUTeg_006599</name>
</gene>
<reference evidence="6 7" key="1">
    <citation type="submission" date="2022-12" db="EMBL/GenBank/DDBJ databases">
        <title>Chromosome-level genome of Tegillarca granosa.</title>
        <authorList>
            <person name="Kim J."/>
        </authorList>
    </citation>
    <scope>NUCLEOTIDE SEQUENCE [LARGE SCALE GENOMIC DNA]</scope>
    <source>
        <strain evidence="6">Teg-2019</strain>
        <tissue evidence="6">Adductor muscle</tissue>
    </source>
</reference>
<evidence type="ECO:0000256" key="3">
    <source>
        <dbReference type="ARBA" id="ARBA00022989"/>
    </source>
</evidence>
<keyword evidence="4 5" id="KW-0472">Membrane</keyword>
<keyword evidence="7" id="KW-1185">Reference proteome</keyword>